<evidence type="ECO:0000313" key="2">
    <source>
        <dbReference type="EMBL" id="ORD95694.1"/>
    </source>
</evidence>
<dbReference type="AlphaFoldDB" id="A0A1X0Q7H6"/>
<dbReference type="EMBL" id="LTAI01001287">
    <property type="protein sequence ID" value="ORD95694.1"/>
    <property type="molecule type" value="Genomic_DNA"/>
</dbReference>
<gene>
    <name evidence="2" type="ORF">A0H76_648</name>
</gene>
<name>A0A1X0Q7H6_9MICR</name>
<comment type="caution">
    <text evidence="2">The sequence shown here is derived from an EMBL/GenBank/DDBJ whole genome shotgun (WGS) entry which is preliminary data.</text>
</comment>
<protein>
    <submittedName>
        <fullName evidence="2">Uncharacterized protein</fullName>
    </submittedName>
</protein>
<dbReference type="VEuPathDB" id="MicrosporidiaDB:A0H76_648"/>
<dbReference type="Proteomes" id="UP000192501">
    <property type="component" value="Unassembled WGS sequence"/>
</dbReference>
<feature type="transmembrane region" description="Helical" evidence="1">
    <location>
        <begin position="56"/>
        <end position="73"/>
    </location>
</feature>
<organism evidence="2 3">
    <name type="scientific">Hepatospora eriocheir</name>
    <dbReference type="NCBI Taxonomy" id="1081669"/>
    <lineage>
        <taxon>Eukaryota</taxon>
        <taxon>Fungi</taxon>
        <taxon>Fungi incertae sedis</taxon>
        <taxon>Microsporidia</taxon>
        <taxon>Hepatosporidae</taxon>
        <taxon>Hepatospora</taxon>
    </lineage>
</organism>
<reference evidence="2 3" key="1">
    <citation type="journal article" date="2017" name="Environ. Microbiol.">
        <title>Decay of the glycolytic pathway and adaptation to intranuclear parasitism within Enterocytozoonidae microsporidia.</title>
        <authorList>
            <person name="Wiredu Boakye D."/>
            <person name="Jaroenlak P."/>
            <person name="Prachumwat A."/>
            <person name="Williams T.A."/>
            <person name="Bateman K.S."/>
            <person name="Itsathitphaisarn O."/>
            <person name="Sritunyalucksana K."/>
            <person name="Paszkiewicz K.H."/>
            <person name="Moore K.A."/>
            <person name="Stentiford G.D."/>
            <person name="Williams B.A."/>
        </authorList>
    </citation>
    <scope>NUCLEOTIDE SEQUENCE [LARGE SCALE GENOMIC DNA]</scope>
    <source>
        <strain evidence="3">canceri</strain>
    </source>
</reference>
<keyword evidence="1" id="KW-0472">Membrane</keyword>
<evidence type="ECO:0000256" key="1">
    <source>
        <dbReference type="SAM" id="Phobius"/>
    </source>
</evidence>
<sequence length="76" mass="8913">MSLIIFITKSNRKNTFVFTVFEIKLCRCKMQYTEIILGIMFFSLVASPLYNPVIDITHLVIIDVILLMFKVFFQTT</sequence>
<evidence type="ECO:0000313" key="3">
    <source>
        <dbReference type="Proteomes" id="UP000192501"/>
    </source>
</evidence>
<feature type="transmembrane region" description="Helical" evidence="1">
    <location>
        <begin position="32"/>
        <end position="50"/>
    </location>
</feature>
<proteinExistence type="predicted"/>
<accession>A0A1X0Q7H6</accession>
<keyword evidence="1" id="KW-0812">Transmembrane</keyword>
<keyword evidence="1" id="KW-1133">Transmembrane helix</keyword>